<evidence type="ECO:0000313" key="2">
    <source>
        <dbReference type="EMBL" id="NML10403.1"/>
    </source>
</evidence>
<feature type="region of interest" description="Disordered" evidence="1">
    <location>
        <begin position="17"/>
        <end position="39"/>
    </location>
</feature>
<comment type="caution">
    <text evidence="2">The sequence shown here is derived from an EMBL/GenBank/DDBJ whole genome shotgun (WGS) entry which is preliminary data.</text>
</comment>
<name>A0A7X9ZRX3_9SPHN</name>
<gene>
    <name evidence="2" type="ORF">HHL08_09605</name>
</gene>
<accession>A0A7X9ZRX3</accession>
<reference evidence="2 3" key="1">
    <citation type="submission" date="2020-04" db="EMBL/GenBank/DDBJ databases">
        <title>Sphingobium sp. AR-3-1 isolated from Arctic soil.</title>
        <authorList>
            <person name="Dahal R.H."/>
            <person name="Chaudhary D.K."/>
        </authorList>
    </citation>
    <scope>NUCLEOTIDE SEQUENCE [LARGE SCALE GENOMIC DNA]</scope>
    <source>
        <strain evidence="2 3">AR-3-1</strain>
    </source>
</reference>
<sequence>MLIASLLLAGCIPHSPPPKTGAAAPPVAQPESKVDQTGRRAGEIVTQPVRDVGVAATNIPPVLERASENPYNLDGLRACTELARAVTELSAVLGPDFIVGAKQQENSAGKFAEAGGQMVVNSLIPFRGLVREATGAAPAQRRLNTAIDAGFARRGFLRGIHQARGCRPPL</sequence>
<organism evidence="2 3">
    <name type="scientific">Sphingobium psychrophilum</name>
    <dbReference type="NCBI Taxonomy" id="2728834"/>
    <lineage>
        <taxon>Bacteria</taxon>
        <taxon>Pseudomonadati</taxon>
        <taxon>Pseudomonadota</taxon>
        <taxon>Alphaproteobacteria</taxon>
        <taxon>Sphingomonadales</taxon>
        <taxon>Sphingomonadaceae</taxon>
        <taxon>Sphingobium</taxon>
    </lineage>
</organism>
<keyword evidence="3" id="KW-1185">Reference proteome</keyword>
<dbReference type="AlphaFoldDB" id="A0A7X9ZRX3"/>
<dbReference type="EMBL" id="JABBFV010000005">
    <property type="protein sequence ID" value="NML10403.1"/>
    <property type="molecule type" value="Genomic_DNA"/>
</dbReference>
<evidence type="ECO:0000313" key="3">
    <source>
        <dbReference type="Proteomes" id="UP000519023"/>
    </source>
</evidence>
<dbReference type="Proteomes" id="UP000519023">
    <property type="component" value="Unassembled WGS sequence"/>
</dbReference>
<proteinExistence type="predicted"/>
<protein>
    <submittedName>
        <fullName evidence="2">Uncharacterized protein</fullName>
    </submittedName>
</protein>
<evidence type="ECO:0000256" key="1">
    <source>
        <dbReference type="SAM" id="MobiDB-lite"/>
    </source>
</evidence>